<proteinExistence type="predicted"/>
<dbReference type="InterPro" id="IPR011335">
    <property type="entry name" value="Restrct_endonuc-II-like"/>
</dbReference>
<organism evidence="1 2">
    <name type="scientific">Rhizobium meliloti</name>
    <name type="common">Ensifer meliloti</name>
    <name type="synonym">Sinorhizobium meliloti</name>
    <dbReference type="NCBI Taxonomy" id="382"/>
    <lineage>
        <taxon>Bacteria</taxon>
        <taxon>Pseudomonadati</taxon>
        <taxon>Pseudomonadota</taxon>
        <taxon>Alphaproteobacteria</taxon>
        <taxon>Hyphomicrobiales</taxon>
        <taxon>Rhizobiaceae</taxon>
        <taxon>Sinorhizobium/Ensifer group</taxon>
        <taxon>Sinorhizobium</taxon>
    </lineage>
</organism>
<evidence type="ECO:0000313" key="1">
    <source>
        <dbReference type="EMBL" id="MQW33556.1"/>
    </source>
</evidence>
<dbReference type="EMBL" id="WISR01000124">
    <property type="protein sequence ID" value="MQW33556.1"/>
    <property type="molecule type" value="Genomic_DNA"/>
</dbReference>
<name>A0AAW9TNX2_RHIML</name>
<sequence length="158" mass="18230">MAVKKTKAQVGALHGFRSGLEDVNARFLTEWRVTVQYEEYDMTYTKPATLHRYTPDFILPNGIVVETKGRFLTADRQKHILIKQQHPQLDLRFVFSNPNTRISKQSTTTYAIWCQTHGFQYAAKVIPKEWLAEPNDPVRLEALSQILRKKPAKKGTSK</sequence>
<gene>
    <name evidence="1" type="ORF">GHK53_12290</name>
</gene>
<dbReference type="Gene3D" id="3.40.91.30">
    <property type="match status" value="1"/>
</dbReference>
<protein>
    <submittedName>
        <fullName evidence="1">Endodeoxyribonuclease</fullName>
    </submittedName>
</protein>
<reference evidence="1 2" key="1">
    <citation type="journal article" date="2013" name="Genome Biol.">
        <title>Comparative genomics of the core and accessory genomes of 48 Sinorhizobium strains comprising five genospecies.</title>
        <authorList>
            <person name="Sugawara M."/>
            <person name="Epstein B."/>
            <person name="Badgley B.D."/>
            <person name="Unno T."/>
            <person name="Xu L."/>
            <person name="Reese J."/>
            <person name="Gyaneshwar P."/>
            <person name="Denny R."/>
            <person name="Mudge J."/>
            <person name="Bharti A.K."/>
            <person name="Farmer A.D."/>
            <person name="May G.D."/>
            <person name="Woodward J.E."/>
            <person name="Medigue C."/>
            <person name="Vallenet D."/>
            <person name="Lajus A."/>
            <person name="Rouy Z."/>
            <person name="Martinez-Vaz B."/>
            <person name="Tiffin P."/>
            <person name="Young N.D."/>
            <person name="Sadowsky M.J."/>
        </authorList>
    </citation>
    <scope>NUCLEOTIDE SEQUENCE [LARGE SCALE GENOMIC DNA]</scope>
    <source>
        <strain evidence="1 2">N6B1</strain>
    </source>
</reference>
<dbReference type="InterPro" id="IPR008029">
    <property type="entry name" value="Phage_T7_Gp3_endoDNaseI"/>
</dbReference>
<dbReference type="GO" id="GO:0015074">
    <property type="term" value="P:DNA integration"/>
    <property type="evidence" value="ECO:0007669"/>
    <property type="project" value="InterPro"/>
</dbReference>
<evidence type="ECO:0000313" key="2">
    <source>
        <dbReference type="Proteomes" id="UP000429484"/>
    </source>
</evidence>
<dbReference type="Proteomes" id="UP000429484">
    <property type="component" value="Unassembled WGS sequence"/>
</dbReference>
<comment type="caution">
    <text evidence="1">The sequence shown here is derived from an EMBL/GenBank/DDBJ whole genome shotgun (WGS) entry which is preliminary data.</text>
</comment>
<dbReference type="CDD" id="cd22324">
    <property type="entry name" value="Endonuclease_I"/>
    <property type="match status" value="1"/>
</dbReference>
<dbReference type="AlphaFoldDB" id="A0AAW9TNX2"/>
<dbReference type="GO" id="GO:0016032">
    <property type="term" value="P:viral process"/>
    <property type="evidence" value="ECO:0007669"/>
    <property type="project" value="InterPro"/>
</dbReference>
<dbReference type="Pfam" id="PF05367">
    <property type="entry name" value="Phage_endo_I"/>
    <property type="match status" value="1"/>
</dbReference>
<dbReference type="GO" id="GO:0008833">
    <property type="term" value="F:deoxyribonuclease IV (phage-T4-induced) activity"/>
    <property type="evidence" value="ECO:0007669"/>
    <property type="project" value="InterPro"/>
</dbReference>
<dbReference type="RefSeq" id="WP_153349667.1">
    <property type="nucleotide sequence ID" value="NZ_WISR01000124.1"/>
</dbReference>
<dbReference type="SUPFAM" id="SSF52980">
    <property type="entry name" value="Restriction endonuclease-like"/>
    <property type="match status" value="1"/>
</dbReference>
<accession>A0AAW9TNX2</accession>